<dbReference type="EMBL" id="BTGU01000023">
    <property type="protein sequence ID" value="GMN46589.1"/>
    <property type="molecule type" value="Genomic_DNA"/>
</dbReference>
<name>A0AA87ZZ93_FICCA</name>
<comment type="caution">
    <text evidence="2">The sequence shown here is derived from an EMBL/GenBank/DDBJ whole genome shotgun (WGS) entry which is preliminary data.</text>
</comment>
<proteinExistence type="predicted"/>
<reference evidence="2" key="1">
    <citation type="submission" date="2023-07" db="EMBL/GenBank/DDBJ databases">
        <title>draft genome sequence of fig (Ficus carica).</title>
        <authorList>
            <person name="Takahashi T."/>
            <person name="Nishimura K."/>
        </authorList>
    </citation>
    <scope>NUCLEOTIDE SEQUENCE</scope>
</reference>
<feature type="region of interest" description="Disordered" evidence="1">
    <location>
        <begin position="1"/>
        <end position="38"/>
    </location>
</feature>
<organism evidence="2 3">
    <name type="scientific">Ficus carica</name>
    <name type="common">Common fig</name>
    <dbReference type="NCBI Taxonomy" id="3494"/>
    <lineage>
        <taxon>Eukaryota</taxon>
        <taxon>Viridiplantae</taxon>
        <taxon>Streptophyta</taxon>
        <taxon>Embryophyta</taxon>
        <taxon>Tracheophyta</taxon>
        <taxon>Spermatophyta</taxon>
        <taxon>Magnoliopsida</taxon>
        <taxon>eudicotyledons</taxon>
        <taxon>Gunneridae</taxon>
        <taxon>Pentapetalae</taxon>
        <taxon>rosids</taxon>
        <taxon>fabids</taxon>
        <taxon>Rosales</taxon>
        <taxon>Moraceae</taxon>
        <taxon>Ficeae</taxon>
        <taxon>Ficus</taxon>
    </lineage>
</organism>
<evidence type="ECO:0000313" key="3">
    <source>
        <dbReference type="Proteomes" id="UP001187192"/>
    </source>
</evidence>
<feature type="compositionally biased region" description="Acidic residues" evidence="1">
    <location>
        <begin position="1"/>
        <end position="34"/>
    </location>
</feature>
<gene>
    <name evidence="2" type="ORF">TIFTF001_015772</name>
</gene>
<keyword evidence="3" id="KW-1185">Reference proteome</keyword>
<accession>A0AA87ZZ93</accession>
<evidence type="ECO:0000256" key="1">
    <source>
        <dbReference type="SAM" id="MobiDB-lite"/>
    </source>
</evidence>
<dbReference type="Proteomes" id="UP001187192">
    <property type="component" value="Unassembled WGS sequence"/>
</dbReference>
<protein>
    <submittedName>
        <fullName evidence="2">Uncharacterized protein</fullName>
    </submittedName>
</protein>
<evidence type="ECO:0000313" key="2">
    <source>
        <dbReference type="EMBL" id="GMN46589.1"/>
    </source>
</evidence>
<dbReference type="AlphaFoldDB" id="A0AA87ZZ93"/>
<sequence>MPESQEPVDEEEEDEEEDAKEDEDEDEDEVEDDSERFISAEAPIQHRRSRISRVPATNFAFEVQDFPRSLEK</sequence>